<evidence type="ECO:0000313" key="3">
    <source>
        <dbReference type="Proteomes" id="UP000326396"/>
    </source>
</evidence>
<feature type="region of interest" description="Disordered" evidence="1">
    <location>
        <begin position="1"/>
        <end position="29"/>
    </location>
</feature>
<reference evidence="2 3" key="1">
    <citation type="submission" date="2019-05" db="EMBL/GenBank/DDBJ databases">
        <title>Mikania micrantha, genome provides insights into the molecular mechanism of rapid growth.</title>
        <authorList>
            <person name="Liu B."/>
        </authorList>
    </citation>
    <scope>NUCLEOTIDE SEQUENCE [LARGE SCALE GENOMIC DNA]</scope>
    <source>
        <strain evidence="2">NLD-2019</strain>
        <tissue evidence="2">Leaf</tissue>
    </source>
</reference>
<dbReference type="AlphaFoldDB" id="A0A5N6M7T4"/>
<dbReference type="EMBL" id="SZYD01000016">
    <property type="protein sequence ID" value="KAD3336497.1"/>
    <property type="molecule type" value="Genomic_DNA"/>
</dbReference>
<dbReference type="Proteomes" id="UP000326396">
    <property type="component" value="Linkage Group LG6"/>
</dbReference>
<feature type="compositionally biased region" description="Low complexity" evidence="1">
    <location>
        <begin position="61"/>
        <end position="76"/>
    </location>
</feature>
<comment type="caution">
    <text evidence="2">The sequence shown here is derived from an EMBL/GenBank/DDBJ whole genome shotgun (WGS) entry which is preliminary data.</text>
</comment>
<proteinExistence type="predicted"/>
<protein>
    <submittedName>
        <fullName evidence="2">Uncharacterized protein</fullName>
    </submittedName>
</protein>
<organism evidence="2 3">
    <name type="scientific">Mikania micrantha</name>
    <name type="common">bitter vine</name>
    <dbReference type="NCBI Taxonomy" id="192012"/>
    <lineage>
        <taxon>Eukaryota</taxon>
        <taxon>Viridiplantae</taxon>
        <taxon>Streptophyta</taxon>
        <taxon>Embryophyta</taxon>
        <taxon>Tracheophyta</taxon>
        <taxon>Spermatophyta</taxon>
        <taxon>Magnoliopsida</taxon>
        <taxon>eudicotyledons</taxon>
        <taxon>Gunneridae</taxon>
        <taxon>Pentapetalae</taxon>
        <taxon>asterids</taxon>
        <taxon>campanulids</taxon>
        <taxon>Asterales</taxon>
        <taxon>Asteraceae</taxon>
        <taxon>Asteroideae</taxon>
        <taxon>Heliantheae alliance</taxon>
        <taxon>Eupatorieae</taxon>
        <taxon>Mikania</taxon>
    </lineage>
</organism>
<gene>
    <name evidence="2" type="ORF">E3N88_32016</name>
</gene>
<sequence length="127" mass="13336">MLENDDGGDAGEGFDRRSHRGDDEKSKRRKNFEAALEFAIERSRGVVVDKVLSKKDGGKGTATTGNNNNSAASSNGGRPGKKNSGGDGFGGIAAAQAEEEIDEGKGFEPSVSSPQSIINPFFFPQNS</sequence>
<feature type="region of interest" description="Disordered" evidence="1">
    <location>
        <begin position="49"/>
        <end position="127"/>
    </location>
</feature>
<feature type="compositionally biased region" description="Basic and acidic residues" evidence="1">
    <location>
        <begin position="13"/>
        <end position="26"/>
    </location>
</feature>
<feature type="compositionally biased region" description="Polar residues" evidence="1">
    <location>
        <begin position="110"/>
        <end position="127"/>
    </location>
</feature>
<accession>A0A5N6M7T4</accession>
<name>A0A5N6M7T4_9ASTR</name>
<evidence type="ECO:0000256" key="1">
    <source>
        <dbReference type="SAM" id="MobiDB-lite"/>
    </source>
</evidence>
<keyword evidence="3" id="KW-1185">Reference proteome</keyword>
<evidence type="ECO:0000313" key="2">
    <source>
        <dbReference type="EMBL" id="KAD3336497.1"/>
    </source>
</evidence>